<gene>
    <name evidence="1" type="ORF">CQR56_1348</name>
</gene>
<evidence type="ECO:0000313" key="1">
    <source>
        <dbReference type="EMBL" id="PKU95549.1"/>
    </source>
</evidence>
<protein>
    <submittedName>
        <fullName evidence="1">Adenylate kinase DNA topology modulator</fullName>
    </submittedName>
</protein>
<dbReference type="Proteomes" id="UP000233783">
    <property type="component" value="Unassembled WGS sequence"/>
</dbReference>
<reference evidence="1 2" key="1">
    <citation type="submission" date="2017-10" db="EMBL/GenBank/DDBJ databases">
        <title>Bifidobacterium genomics.</title>
        <authorList>
            <person name="Lugli G.A."/>
            <person name="Milani C."/>
            <person name="Mancabelli L."/>
        </authorList>
    </citation>
    <scope>NUCLEOTIDE SEQUENCE [LARGE SCALE GENOMIC DNA]</scope>
    <source>
        <strain evidence="1 2">1744B</strain>
    </source>
</reference>
<name>A0A2N3QTY9_9BIFI</name>
<evidence type="ECO:0000313" key="2">
    <source>
        <dbReference type="Proteomes" id="UP000233783"/>
    </source>
</evidence>
<dbReference type="InterPro" id="IPR052922">
    <property type="entry name" value="Cytidylate_Kinase-2"/>
</dbReference>
<proteinExistence type="predicted"/>
<accession>A0A2N3QTY9</accession>
<dbReference type="Gene3D" id="3.40.50.300">
    <property type="entry name" value="P-loop containing nucleotide triphosphate hydrolases"/>
    <property type="match status" value="1"/>
</dbReference>
<organism evidence="1 2">
    <name type="scientific">Bifidobacterium pseudolongum subsp. globosum</name>
    <dbReference type="NCBI Taxonomy" id="1690"/>
    <lineage>
        <taxon>Bacteria</taxon>
        <taxon>Bacillati</taxon>
        <taxon>Actinomycetota</taxon>
        <taxon>Actinomycetes</taxon>
        <taxon>Bifidobacteriales</taxon>
        <taxon>Bifidobacteriaceae</taxon>
        <taxon>Bifidobacterium</taxon>
    </lineage>
</organism>
<dbReference type="GO" id="GO:0016301">
    <property type="term" value="F:kinase activity"/>
    <property type="evidence" value="ECO:0007669"/>
    <property type="project" value="UniProtKB-KW"/>
</dbReference>
<keyword evidence="1" id="KW-0418">Kinase</keyword>
<dbReference type="InterPro" id="IPR027417">
    <property type="entry name" value="P-loop_NTPase"/>
</dbReference>
<keyword evidence="1" id="KW-0808">Transferase</keyword>
<dbReference type="PANTHER" id="PTHR37816:SF3">
    <property type="entry name" value="MODULATES DNA TOPOLOGY"/>
    <property type="match status" value="1"/>
</dbReference>
<dbReference type="RefSeq" id="WP_101393739.1">
    <property type="nucleotide sequence ID" value="NZ_PCHB01000014.1"/>
</dbReference>
<sequence>MKRVLVIGCPGAGKSTFARRLRDVTGQPLYYLDMMWHKPDRTTVTREQFDARLQSILKRDAWIIDGNYARTLPQRPEYCDTVFFLDFPTDICVAGAEQRIGVKREDMPWVEHEFEEEFRQYIAEFSTRQRPQIIAALEDAVTHRDVRVHMLTFREKLRLALADAVMCAGEVSEGLQGCE</sequence>
<comment type="caution">
    <text evidence="1">The sequence shown here is derived from an EMBL/GenBank/DDBJ whole genome shotgun (WGS) entry which is preliminary data.</text>
</comment>
<dbReference type="EMBL" id="PCHB01000014">
    <property type="protein sequence ID" value="PKU95549.1"/>
    <property type="molecule type" value="Genomic_DNA"/>
</dbReference>
<dbReference type="SUPFAM" id="SSF52540">
    <property type="entry name" value="P-loop containing nucleoside triphosphate hydrolases"/>
    <property type="match status" value="1"/>
</dbReference>
<dbReference type="PANTHER" id="PTHR37816">
    <property type="entry name" value="YALI0E33011P"/>
    <property type="match status" value="1"/>
</dbReference>
<dbReference type="AlphaFoldDB" id="A0A2N3QTY9"/>